<proteinExistence type="inferred from homology"/>
<accession>A0ABP7DV99</accession>
<comment type="subunit">
    <text evidence="2">UreD, UreF and UreG form a complex that acts as a GTP-hydrolysis-dependent molecular chaperone, activating the urease apoprotein by helping to assemble the nickel containing metallocenter of UreC. The UreE protein probably delivers the nickel.</text>
</comment>
<dbReference type="EMBL" id="BAAAYX010000013">
    <property type="protein sequence ID" value="GAA3709404.1"/>
    <property type="molecule type" value="Genomic_DNA"/>
</dbReference>
<keyword evidence="4" id="KW-1185">Reference proteome</keyword>
<comment type="similarity">
    <text evidence="2">Belongs to the UreD family.</text>
</comment>
<protein>
    <recommendedName>
        <fullName evidence="2">Urease accessory protein UreD</fullName>
    </recommendedName>
</protein>
<gene>
    <name evidence="2" type="primary">ureD</name>
    <name evidence="3" type="ORF">GCM10022204_29590</name>
</gene>
<evidence type="ECO:0000256" key="1">
    <source>
        <dbReference type="ARBA" id="ARBA00023186"/>
    </source>
</evidence>
<keyword evidence="1 2" id="KW-0143">Chaperone</keyword>
<evidence type="ECO:0000313" key="4">
    <source>
        <dbReference type="Proteomes" id="UP001500051"/>
    </source>
</evidence>
<dbReference type="RefSeq" id="WP_344813158.1">
    <property type="nucleotide sequence ID" value="NZ_BAAAYX010000013.1"/>
</dbReference>
<comment type="function">
    <text evidence="2">Required for maturation of urease via the functional incorporation of the urease nickel metallocenter.</text>
</comment>
<evidence type="ECO:0000313" key="3">
    <source>
        <dbReference type="EMBL" id="GAA3709404.1"/>
    </source>
</evidence>
<keyword evidence="2" id="KW-0996">Nickel insertion</keyword>
<name>A0ABP7DV99_9ACTN</name>
<dbReference type="Pfam" id="PF01774">
    <property type="entry name" value="UreD"/>
    <property type="match status" value="1"/>
</dbReference>
<dbReference type="InterPro" id="IPR002669">
    <property type="entry name" value="UreD"/>
</dbReference>
<organism evidence="3 4">
    <name type="scientific">Microlunatus aurantiacus</name>
    <dbReference type="NCBI Taxonomy" id="446786"/>
    <lineage>
        <taxon>Bacteria</taxon>
        <taxon>Bacillati</taxon>
        <taxon>Actinomycetota</taxon>
        <taxon>Actinomycetes</taxon>
        <taxon>Propionibacteriales</taxon>
        <taxon>Propionibacteriaceae</taxon>
        <taxon>Microlunatus</taxon>
    </lineage>
</organism>
<sequence length="229" mass="23797">MSVEVRDGHHQVRTRAGLLRAQRLHGPVDRARVALVGQTALLLGGDEVGLEIEVGPGATLELSDIAGTVAYHGRGRAASWHTGIRLGLGARLSYAGAPFVLSDGSDVTRTLAVDLADGAAARWRETLVFGRAGELGGRLDATTVVRREGAEICRERLLLDPVTRARPGVLADVHVIDSVLVFGETPSTGAPAAGSGEPGPDGLVTYRLLEAGSTLSRFLGTSLADSPLG</sequence>
<keyword evidence="2" id="KW-0963">Cytoplasm</keyword>
<reference evidence="4" key="1">
    <citation type="journal article" date="2019" name="Int. J. Syst. Evol. Microbiol.">
        <title>The Global Catalogue of Microorganisms (GCM) 10K type strain sequencing project: providing services to taxonomists for standard genome sequencing and annotation.</title>
        <authorList>
            <consortium name="The Broad Institute Genomics Platform"/>
            <consortium name="The Broad Institute Genome Sequencing Center for Infectious Disease"/>
            <person name="Wu L."/>
            <person name="Ma J."/>
        </authorList>
    </citation>
    <scope>NUCLEOTIDE SEQUENCE [LARGE SCALE GENOMIC DNA]</scope>
    <source>
        <strain evidence="4">JCM 16548</strain>
    </source>
</reference>
<evidence type="ECO:0000256" key="2">
    <source>
        <dbReference type="HAMAP-Rule" id="MF_01384"/>
    </source>
</evidence>
<dbReference type="Proteomes" id="UP001500051">
    <property type="component" value="Unassembled WGS sequence"/>
</dbReference>
<comment type="subcellular location">
    <subcellularLocation>
        <location evidence="2">Cytoplasm</location>
    </subcellularLocation>
</comment>
<dbReference type="HAMAP" id="MF_01384">
    <property type="entry name" value="UreD"/>
    <property type="match status" value="1"/>
</dbReference>
<comment type="caution">
    <text evidence="3">The sequence shown here is derived from an EMBL/GenBank/DDBJ whole genome shotgun (WGS) entry which is preliminary data.</text>
</comment>